<evidence type="ECO:0000256" key="2">
    <source>
        <dbReference type="ARBA" id="ARBA00004496"/>
    </source>
</evidence>
<dbReference type="InterPro" id="IPR023016">
    <property type="entry name" value="HisA/PriA"/>
</dbReference>
<dbReference type="PANTHER" id="PTHR43090:SF2">
    <property type="entry name" value="1-(5-PHOSPHORIBOSYL)-5-[(5-PHOSPHORIBOSYLAMINO)METHYLIDENEAMINO] IMIDAZOLE-4-CARBOXAMIDE ISOMERASE"/>
    <property type="match status" value="1"/>
</dbReference>
<dbReference type="GO" id="GO:0005737">
    <property type="term" value="C:cytoplasm"/>
    <property type="evidence" value="ECO:0007669"/>
    <property type="project" value="UniProtKB-SubCell"/>
</dbReference>
<evidence type="ECO:0000256" key="3">
    <source>
        <dbReference type="ARBA" id="ARBA00005133"/>
    </source>
</evidence>
<keyword evidence="8" id="KW-0368">Histidine biosynthesis</keyword>
<evidence type="ECO:0000256" key="6">
    <source>
        <dbReference type="ARBA" id="ARBA00022490"/>
    </source>
</evidence>
<dbReference type="InterPro" id="IPR006062">
    <property type="entry name" value="His_biosynth"/>
</dbReference>
<keyword evidence="7" id="KW-0028">Amino-acid biosynthesis</keyword>
<dbReference type="SUPFAM" id="SSF51366">
    <property type="entry name" value="Ribulose-phoshate binding barrel"/>
    <property type="match status" value="1"/>
</dbReference>
<reference evidence="10" key="1">
    <citation type="journal article" date="2015" name="Proc. Natl. Acad. Sci. U.S.A.">
        <title>Networks of energetic and metabolic interactions define dynamics in microbial communities.</title>
        <authorList>
            <person name="Embree M."/>
            <person name="Liu J.K."/>
            <person name="Al-Bassam M.M."/>
            <person name="Zengler K."/>
        </authorList>
    </citation>
    <scope>NUCLEOTIDE SEQUENCE</scope>
</reference>
<evidence type="ECO:0000256" key="7">
    <source>
        <dbReference type="ARBA" id="ARBA00022605"/>
    </source>
</evidence>
<evidence type="ECO:0000256" key="1">
    <source>
        <dbReference type="ARBA" id="ARBA00000901"/>
    </source>
</evidence>
<proteinExistence type="inferred from homology"/>
<accession>A0A0W8FV41</accession>
<dbReference type="InterPro" id="IPR013785">
    <property type="entry name" value="Aldolase_TIM"/>
</dbReference>
<dbReference type="EMBL" id="LNQE01000828">
    <property type="protein sequence ID" value="KUG24726.1"/>
    <property type="molecule type" value="Genomic_DNA"/>
</dbReference>
<dbReference type="UniPathway" id="UPA00031">
    <property type="reaction ID" value="UER00009"/>
</dbReference>
<comment type="similarity">
    <text evidence="4">Belongs to the HisA/HisF family.</text>
</comment>
<gene>
    <name evidence="10" type="ORF">ASZ90_005456</name>
</gene>
<dbReference type="HAMAP" id="MF_01014">
    <property type="entry name" value="HisA"/>
    <property type="match status" value="1"/>
</dbReference>
<organism evidence="10">
    <name type="scientific">hydrocarbon metagenome</name>
    <dbReference type="NCBI Taxonomy" id="938273"/>
    <lineage>
        <taxon>unclassified sequences</taxon>
        <taxon>metagenomes</taxon>
        <taxon>ecological metagenomes</taxon>
    </lineage>
</organism>
<dbReference type="PANTHER" id="PTHR43090">
    <property type="entry name" value="1-(5-PHOSPHORIBOSYL)-5-[(5-PHOSPHORIBOSYLAMINO)METHYLIDENEAMINO] IMIDAZOLE-4-CARBOXAMIDE ISOMERASE"/>
    <property type="match status" value="1"/>
</dbReference>
<dbReference type="CDD" id="cd04732">
    <property type="entry name" value="HisA"/>
    <property type="match status" value="1"/>
</dbReference>
<dbReference type="Gene3D" id="3.20.20.70">
    <property type="entry name" value="Aldolase class I"/>
    <property type="match status" value="1"/>
</dbReference>
<sequence length="250" mass="27607">MNKLLVIPSIDIKDGKTVRIVQGIPELNCSAYGDDPVEMAMIWRAENSKTIHVVDFDAAHEHSHKNFGVVQQICKSVIIPVEYGGGIKNLDDAKEVFDLGVFRIVIGSLAFENELEFTKILSEFGIQKVAAAIDVIDDKVVIRGRSIKTDINVVDYAKHLESIGVCRVIVTDVKKNGMMSGPNINLSNKVAEETNLKVTLSGGVGGYEDLNKVNNERNDKIDSVIIGRALYENKFSCQKIWRVAESGIFN</sequence>
<comment type="caution">
    <text evidence="10">The sequence shown here is derived from an EMBL/GenBank/DDBJ whole genome shotgun (WGS) entry which is preliminary data.</text>
</comment>
<dbReference type="AlphaFoldDB" id="A0A0W8FV41"/>
<dbReference type="InterPro" id="IPR044524">
    <property type="entry name" value="Isoase_HisA-like"/>
</dbReference>
<keyword evidence="9 10" id="KW-0413">Isomerase</keyword>
<evidence type="ECO:0000256" key="4">
    <source>
        <dbReference type="ARBA" id="ARBA00009667"/>
    </source>
</evidence>
<dbReference type="Pfam" id="PF00977">
    <property type="entry name" value="His_biosynth"/>
    <property type="match status" value="1"/>
</dbReference>
<keyword evidence="6" id="KW-0963">Cytoplasm</keyword>
<protein>
    <recommendedName>
        <fullName evidence="5">1-(5-phosphoribosyl)-5-[(5-phosphoribosylamino)methylideneamino]imidazole-4-carboxamideisomerase</fullName>
        <ecNumber evidence="5">5.3.1.16</ecNumber>
    </recommendedName>
</protein>
<dbReference type="GO" id="GO:0000162">
    <property type="term" value="P:L-tryptophan biosynthetic process"/>
    <property type="evidence" value="ECO:0007669"/>
    <property type="project" value="TreeGrafter"/>
</dbReference>
<dbReference type="GO" id="GO:0003949">
    <property type="term" value="F:1-(5-phosphoribosyl)-5-[(5-phosphoribosylamino)methylideneamino]imidazole-4-carboxamide isomerase activity"/>
    <property type="evidence" value="ECO:0007669"/>
    <property type="project" value="UniProtKB-EC"/>
</dbReference>
<dbReference type="InterPro" id="IPR011060">
    <property type="entry name" value="RibuloseP-bd_barrel"/>
</dbReference>
<comment type="pathway">
    <text evidence="3">Amino-acid biosynthesis; L-histidine biosynthesis; L-histidine from 5-phospho-alpha-D-ribose 1-diphosphate: step 4/9.</text>
</comment>
<comment type="subcellular location">
    <subcellularLocation>
        <location evidence="2">Cytoplasm</location>
    </subcellularLocation>
</comment>
<dbReference type="EC" id="5.3.1.16" evidence="5"/>
<dbReference type="FunFam" id="3.20.20.70:FF:000009">
    <property type="entry name" value="1-(5-phosphoribosyl)-5-[(5-phosphoribosylamino)methylideneamino] imidazole-4-carboxamide isomerase"/>
    <property type="match status" value="1"/>
</dbReference>
<evidence type="ECO:0000256" key="5">
    <source>
        <dbReference type="ARBA" id="ARBA00012550"/>
    </source>
</evidence>
<evidence type="ECO:0000313" key="10">
    <source>
        <dbReference type="EMBL" id="KUG24726.1"/>
    </source>
</evidence>
<evidence type="ECO:0000256" key="8">
    <source>
        <dbReference type="ARBA" id="ARBA00023102"/>
    </source>
</evidence>
<evidence type="ECO:0000256" key="9">
    <source>
        <dbReference type="ARBA" id="ARBA00023235"/>
    </source>
</evidence>
<name>A0A0W8FV41_9ZZZZ</name>
<dbReference type="GO" id="GO:0000105">
    <property type="term" value="P:L-histidine biosynthetic process"/>
    <property type="evidence" value="ECO:0007669"/>
    <property type="project" value="UniProtKB-UniPathway"/>
</dbReference>
<comment type="catalytic activity">
    <reaction evidence="1">
        <text>1-(5-phospho-beta-D-ribosyl)-5-[(5-phospho-beta-D-ribosylamino)methylideneamino]imidazole-4-carboxamide = 5-[(5-phospho-1-deoxy-D-ribulos-1-ylimino)methylamino]-1-(5-phospho-beta-D-ribosyl)imidazole-4-carboxamide</text>
        <dbReference type="Rhea" id="RHEA:15469"/>
        <dbReference type="ChEBI" id="CHEBI:58435"/>
        <dbReference type="ChEBI" id="CHEBI:58525"/>
        <dbReference type="EC" id="5.3.1.16"/>
    </reaction>
</comment>